<gene>
    <name evidence="3" type="ORF">Dbus_chr2Lg183</name>
</gene>
<dbReference type="AlphaFoldDB" id="A0A0M5J5M7"/>
<evidence type="ECO:0000313" key="3">
    <source>
        <dbReference type="EMBL" id="ALC38098.1"/>
    </source>
</evidence>
<evidence type="ECO:0000256" key="2">
    <source>
        <dbReference type="SAM" id="SignalP"/>
    </source>
</evidence>
<sequence length="149" mass="16763">MGILYHLALIAVGLIALVNAQFGYSPKSFCSIQQNKFYQRYDQIYEIYRKYLVEVSLAQSTCGIANLNTPSIVITPPRPTPRPTSQPTPRPTSLPTPRTTPQPIAVPIPFPPRLSRFCQSQFQWTALCLYARRTPNDYDEGVSQPPYSG</sequence>
<evidence type="ECO:0000313" key="4">
    <source>
        <dbReference type="Proteomes" id="UP000494163"/>
    </source>
</evidence>
<feature type="chain" id="PRO_5005803561" evidence="2">
    <location>
        <begin position="21"/>
        <end position="149"/>
    </location>
</feature>
<name>A0A0M5J5M7_DROBS</name>
<feature type="region of interest" description="Disordered" evidence="1">
    <location>
        <begin position="73"/>
        <end position="104"/>
    </location>
</feature>
<reference evidence="3 4" key="1">
    <citation type="submission" date="2015-08" db="EMBL/GenBank/DDBJ databases">
        <title>Ancestral chromatin configuration constrains chromatin evolution on differentiating sex chromosomes in Drosophila.</title>
        <authorList>
            <person name="Zhou Q."/>
            <person name="Bachtrog D."/>
        </authorList>
    </citation>
    <scope>NUCLEOTIDE SEQUENCE [LARGE SCALE GENOMIC DNA]</scope>
    <source>
        <tissue evidence="3">Whole larvae</tissue>
    </source>
</reference>
<accession>A0A0M5J5M7</accession>
<dbReference type="EMBL" id="CP012523">
    <property type="protein sequence ID" value="ALC38098.1"/>
    <property type="molecule type" value="Genomic_DNA"/>
</dbReference>
<feature type="compositionally biased region" description="Pro residues" evidence="1">
    <location>
        <begin position="76"/>
        <end position="104"/>
    </location>
</feature>
<evidence type="ECO:0000256" key="1">
    <source>
        <dbReference type="SAM" id="MobiDB-lite"/>
    </source>
</evidence>
<organism evidence="3 4">
    <name type="scientific">Drosophila busckii</name>
    <name type="common">Fruit fly</name>
    <dbReference type="NCBI Taxonomy" id="30019"/>
    <lineage>
        <taxon>Eukaryota</taxon>
        <taxon>Metazoa</taxon>
        <taxon>Ecdysozoa</taxon>
        <taxon>Arthropoda</taxon>
        <taxon>Hexapoda</taxon>
        <taxon>Insecta</taxon>
        <taxon>Pterygota</taxon>
        <taxon>Neoptera</taxon>
        <taxon>Endopterygota</taxon>
        <taxon>Diptera</taxon>
        <taxon>Brachycera</taxon>
        <taxon>Muscomorpha</taxon>
        <taxon>Ephydroidea</taxon>
        <taxon>Drosophilidae</taxon>
        <taxon>Drosophila</taxon>
    </lineage>
</organism>
<keyword evidence="4" id="KW-1185">Reference proteome</keyword>
<keyword evidence="2" id="KW-0732">Signal</keyword>
<proteinExistence type="predicted"/>
<feature type="signal peptide" evidence="2">
    <location>
        <begin position="1"/>
        <end position="20"/>
    </location>
</feature>
<dbReference type="Proteomes" id="UP000494163">
    <property type="component" value="Chromosome 2L"/>
</dbReference>
<protein>
    <submittedName>
        <fullName evidence="3">Maker395</fullName>
    </submittedName>
</protein>